<gene>
    <name evidence="4" type="ORF">PAF17_16115</name>
</gene>
<evidence type="ECO:0000259" key="3">
    <source>
        <dbReference type="Pfam" id="PF11860"/>
    </source>
</evidence>
<proteinExistence type="predicted"/>
<dbReference type="InterPro" id="IPR002477">
    <property type="entry name" value="Peptidoglycan-bd-like"/>
</dbReference>
<comment type="caution">
    <text evidence="4">The sequence shown here is derived from an EMBL/GenBank/DDBJ whole genome shotgun (WGS) entry which is preliminary data.</text>
</comment>
<reference evidence="4" key="1">
    <citation type="submission" date="2022-12" db="EMBL/GenBank/DDBJ databases">
        <title>Paracoccus onchidii sp. nov., isolated from a marine invertebrate from the South China Sea.</title>
        <authorList>
            <person name="Xu S."/>
            <person name="Liu Z."/>
            <person name="Xu Y."/>
        </authorList>
    </citation>
    <scope>NUCLEOTIDE SEQUENCE</scope>
    <source>
        <strain evidence="4">Z330</strain>
    </source>
</reference>
<feature type="transmembrane region" description="Helical" evidence="1">
    <location>
        <begin position="293"/>
        <end position="315"/>
    </location>
</feature>
<dbReference type="Proteomes" id="UP001165641">
    <property type="component" value="Unassembled WGS sequence"/>
</dbReference>
<name>A0ABT4ZJ68_9RHOB</name>
<feature type="domain" description="Peptidoglycan binding-like" evidence="2">
    <location>
        <begin position="205"/>
        <end position="247"/>
    </location>
</feature>
<keyword evidence="1" id="KW-0812">Transmembrane</keyword>
<dbReference type="Gene3D" id="1.10.101.10">
    <property type="entry name" value="PGBD-like superfamily/PGBD"/>
    <property type="match status" value="1"/>
</dbReference>
<dbReference type="SUPFAM" id="SSF47090">
    <property type="entry name" value="PGBD-like"/>
    <property type="match status" value="1"/>
</dbReference>
<evidence type="ECO:0000313" key="4">
    <source>
        <dbReference type="EMBL" id="MDB6179018.1"/>
    </source>
</evidence>
<keyword evidence="5" id="KW-1185">Reference proteome</keyword>
<keyword evidence="1" id="KW-0472">Membrane</keyword>
<feature type="domain" description="N-acetylmuramidase" evidence="3">
    <location>
        <begin position="29"/>
        <end position="181"/>
    </location>
</feature>
<accession>A0ABT4ZJ68</accession>
<dbReference type="RefSeq" id="WP_271890134.1">
    <property type="nucleotide sequence ID" value="NZ_JAQBIE010000024.1"/>
</dbReference>
<dbReference type="EMBL" id="JAQBIE010000024">
    <property type="protein sequence ID" value="MDB6179018.1"/>
    <property type="molecule type" value="Genomic_DNA"/>
</dbReference>
<dbReference type="InterPro" id="IPR036366">
    <property type="entry name" value="PGBDSf"/>
</dbReference>
<keyword evidence="1" id="KW-1133">Transmembrane helix</keyword>
<evidence type="ECO:0000313" key="5">
    <source>
        <dbReference type="Proteomes" id="UP001165641"/>
    </source>
</evidence>
<dbReference type="Pfam" id="PF01471">
    <property type="entry name" value="PG_binding_1"/>
    <property type="match status" value="1"/>
</dbReference>
<evidence type="ECO:0000259" key="2">
    <source>
        <dbReference type="Pfam" id="PF01471"/>
    </source>
</evidence>
<dbReference type="InterPro" id="IPR036365">
    <property type="entry name" value="PGBD-like_sf"/>
</dbReference>
<organism evidence="4 5">
    <name type="scientific">Paracoccus onchidii</name>
    <dbReference type="NCBI Taxonomy" id="3017813"/>
    <lineage>
        <taxon>Bacteria</taxon>
        <taxon>Pseudomonadati</taxon>
        <taxon>Pseudomonadota</taxon>
        <taxon>Alphaproteobacteria</taxon>
        <taxon>Rhodobacterales</taxon>
        <taxon>Paracoccaceae</taxon>
        <taxon>Paracoccus</taxon>
    </lineage>
</organism>
<protein>
    <submittedName>
        <fullName evidence="4">N-acetylmuramidase domain-containing protein</fullName>
    </submittedName>
</protein>
<dbReference type="Pfam" id="PF11860">
    <property type="entry name" value="Muramidase"/>
    <property type="match status" value="1"/>
</dbReference>
<dbReference type="InterPro" id="IPR024408">
    <property type="entry name" value="Muramidase"/>
</dbReference>
<sequence length="324" mass="34999">MGRYPWEGQARPMSAGAFDDAGRKYRLDPDIIRAVWQVESAGRGFRSDGTLERRYEPHHFPGSGITSWRESLKIKTARRDQMLREAYDRKPEAALDATSFGGPQIMGFNAEAAGYRSAMEMVTAMAADENEHLAAFLRLVDGWGLITVLAAHDWHRFASRYNGSGQAAVYAEKIETAYRRLTGRASPVVLRLGRASDKAAVKELQRALGIEDDGVFGRDTDAAVRAFQERYGLTVDGVVGDRTWAMLRDRRDASPSAQPARADGLAKITGYSGAATALAGAVATIGDALPDNAMTIVAAGASIAGVMALGAILFVKIRDGKALF</sequence>
<evidence type="ECO:0000256" key="1">
    <source>
        <dbReference type="SAM" id="Phobius"/>
    </source>
</evidence>